<proteinExistence type="predicted"/>
<gene>
    <name evidence="1" type="ORF">NEA10_06390</name>
</gene>
<organism evidence="1 2">
    <name type="scientific">Phormidium yuhuli AB48</name>
    <dbReference type="NCBI Taxonomy" id="2940671"/>
    <lineage>
        <taxon>Bacteria</taxon>
        <taxon>Bacillati</taxon>
        <taxon>Cyanobacteriota</taxon>
        <taxon>Cyanophyceae</taxon>
        <taxon>Oscillatoriophycideae</taxon>
        <taxon>Oscillatoriales</taxon>
        <taxon>Oscillatoriaceae</taxon>
        <taxon>Phormidium</taxon>
        <taxon>Phormidium yuhuli</taxon>
    </lineage>
</organism>
<dbReference type="RefSeq" id="WP_252664495.1">
    <property type="nucleotide sequence ID" value="NZ_CP098611.1"/>
</dbReference>
<name>A0ABY5AU61_9CYAN</name>
<keyword evidence="2" id="KW-1185">Reference proteome</keyword>
<dbReference type="Proteomes" id="UP001056708">
    <property type="component" value="Chromosome"/>
</dbReference>
<sequence length="52" mass="5875">MGSDLMQMGLGEPGQFLARILSRLETSPEPVWEWLAEWQSLREAIAQFPALS</sequence>
<evidence type="ECO:0000313" key="1">
    <source>
        <dbReference type="EMBL" id="USR92347.1"/>
    </source>
</evidence>
<protein>
    <submittedName>
        <fullName evidence="1">Uncharacterized protein</fullName>
    </submittedName>
</protein>
<accession>A0ABY5AU61</accession>
<reference evidence="1" key="1">
    <citation type="submission" date="2022-06" db="EMBL/GenBank/DDBJ databases">
        <title>Genome sequence of Phormidium yuhuli AB48 isolated from an industrial photobioreactor environment.</title>
        <authorList>
            <person name="Qiu Y."/>
            <person name="Noonan A.J.C."/>
            <person name="Dofher K."/>
            <person name="Koch M."/>
            <person name="Kieft B."/>
            <person name="Lin X."/>
            <person name="Ziels R.M."/>
            <person name="Hallam S.J."/>
        </authorList>
    </citation>
    <scope>NUCLEOTIDE SEQUENCE</scope>
    <source>
        <strain evidence="1">AB48</strain>
    </source>
</reference>
<evidence type="ECO:0000313" key="2">
    <source>
        <dbReference type="Proteomes" id="UP001056708"/>
    </source>
</evidence>
<dbReference type="EMBL" id="CP098611">
    <property type="protein sequence ID" value="USR92347.1"/>
    <property type="molecule type" value="Genomic_DNA"/>
</dbReference>